<dbReference type="Gene3D" id="1.25.40.20">
    <property type="entry name" value="Ankyrin repeat-containing domain"/>
    <property type="match status" value="2"/>
</dbReference>
<evidence type="ECO:0000256" key="1">
    <source>
        <dbReference type="ARBA" id="ARBA00022737"/>
    </source>
</evidence>
<dbReference type="InterPro" id="IPR036770">
    <property type="entry name" value="Ankyrin_rpt-contain_sf"/>
</dbReference>
<dbReference type="InterPro" id="IPR002110">
    <property type="entry name" value="Ankyrin_rpt"/>
</dbReference>
<accession>A0ABR4GS56</accession>
<dbReference type="PROSITE" id="PS50088">
    <property type="entry name" value="ANK_REPEAT"/>
    <property type="match status" value="1"/>
</dbReference>
<dbReference type="EMBL" id="JBFXLT010000227">
    <property type="protein sequence ID" value="KAL2801903.1"/>
    <property type="molecule type" value="Genomic_DNA"/>
</dbReference>
<organism evidence="4 5">
    <name type="scientific">Aspergillus granulosus</name>
    <dbReference type="NCBI Taxonomy" id="176169"/>
    <lineage>
        <taxon>Eukaryota</taxon>
        <taxon>Fungi</taxon>
        <taxon>Dikarya</taxon>
        <taxon>Ascomycota</taxon>
        <taxon>Pezizomycotina</taxon>
        <taxon>Eurotiomycetes</taxon>
        <taxon>Eurotiomycetidae</taxon>
        <taxon>Eurotiales</taxon>
        <taxon>Aspergillaceae</taxon>
        <taxon>Aspergillus</taxon>
        <taxon>Aspergillus subgen. Nidulantes</taxon>
    </lineage>
</organism>
<reference evidence="4 5" key="1">
    <citation type="submission" date="2024-07" db="EMBL/GenBank/DDBJ databases">
        <title>Section-level genome sequencing and comparative genomics of Aspergillus sections Usti and Cavernicolus.</title>
        <authorList>
            <consortium name="Lawrence Berkeley National Laboratory"/>
            <person name="Nybo J.L."/>
            <person name="Vesth T.C."/>
            <person name="Theobald S."/>
            <person name="Frisvad J.C."/>
            <person name="Larsen T.O."/>
            <person name="Kjaerboelling I."/>
            <person name="Rothschild-Mancinelli K."/>
            <person name="Lyhne E.K."/>
            <person name="Kogle M.E."/>
            <person name="Barry K."/>
            <person name="Clum A."/>
            <person name="Na H."/>
            <person name="Ledsgaard L."/>
            <person name="Lin J."/>
            <person name="Lipzen A."/>
            <person name="Kuo A."/>
            <person name="Riley R."/>
            <person name="Mondo S."/>
            <person name="Labutti K."/>
            <person name="Haridas S."/>
            <person name="Pangalinan J."/>
            <person name="Salamov A.A."/>
            <person name="Simmons B.A."/>
            <person name="Magnuson J.K."/>
            <person name="Chen J."/>
            <person name="Drula E."/>
            <person name="Henrissat B."/>
            <person name="Wiebenga A."/>
            <person name="Lubbers R.J."/>
            <person name="Gomes A.C."/>
            <person name="Makela M.R."/>
            <person name="Stajich J."/>
            <person name="Grigoriev I.V."/>
            <person name="Mortensen U.H."/>
            <person name="De Vries R.P."/>
            <person name="Baker S.E."/>
            <person name="Andersen M.R."/>
        </authorList>
    </citation>
    <scope>NUCLEOTIDE SEQUENCE [LARGE SCALE GENOMIC DNA]</scope>
    <source>
        <strain evidence="4 5">CBS 588.65</strain>
    </source>
</reference>
<comment type="caution">
    <text evidence="4">The sequence shown here is derived from an EMBL/GenBank/DDBJ whole genome shotgun (WGS) entry which is preliminary data.</text>
</comment>
<proteinExistence type="predicted"/>
<keyword evidence="1" id="KW-0677">Repeat</keyword>
<evidence type="ECO:0000256" key="3">
    <source>
        <dbReference type="PROSITE-ProRule" id="PRU00023"/>
    </source>
</evidence>
<dbReference type="SUPFAM" id="SSF48403">
    <property type="entry name" value="Ankyrin repeat"/>
    <property type="match status" value="2"/>
</dbReference>
<evidence type="ECO:0000313" key="4">
    <source>
        <dbReference type="EMBL" id="KAL2801903.1"/>
    </source>
</evidence>
<feature type="repeat" description="ANK" evidence="3">
    <location>
        <begin position="200"/>
        <end position="232"/>
    </location>
</feature>
<dbReference type="Proteomes" id="UP001610334">
    <property type="component" value="Unassembled WGS sequence"/>
</dbReference>
<dbReference type="SMART" id="SM00248">
    <property type="entry name" value="ANK"/>
    <property type="match status" value="6"/>
</dbReference>
<keyword evidence="5" id="KW-1185">Reference proteome</keyword>
<dbReference type="InterPro" id="IPR050889">
    <property type="entry name" value="Dendritic_Spine_Reg/Scaffold"/>
</dbReference>
<gene>
    <name evidence="4" type="ORF">BJX63DRAFT_438380</name>
</gene>
<dbReference type="PANTHER" id="PTHR24166">
    <property type="entry name" value="ROLLING PEBBLES, ISOFORM B"/>
    <property type="match status" value="1"/>
</dbReference>
<evidence type="ECO:0000256" key="2">
    <source>
        <dbReference type="ARBA" id="ARBA00023043"/>
    </source>
</evidence>
<protein>
    <submittedName>
        <fullName evidence="4">Ankyrin repeat-containing domain protein</fullName>
    </submittedName>
</protein>
<sequence length="666" mass="74627">MACLLVLPAEIIIQISWHLTSKYAVAFSRANRYLYELLEYTRREVPHDPRILATAVENRRDPAAIKYLFGLITPVVGFPKMLGALSVAFKGQNTEALQVLCGEDCFNIYQGNTRQRCAGVFFDAMLRGHELALKHFIKLWPDSLGSALVGAAAGGSVAIARCLIENGADVNATGPGDTFDNSWEWFEAWKDEVLVHGRELQLTPLASAAAKGHLEMVQLLVQHGAMIEVQDQSGDTPLCWAARKGKCEVINYILSMCPAEDIQDLALQALRAAGNRDQNESIILLWNYLTPKPEPRPDNTRWLLRAATMCQDTMLLSQLFENGFGNMYQTHPPLLDNSAISAAIEKHDIDIFKLLLQRLAYGDQTLPDLLVRAIKGNDEDIVSYLLGRVDVAQLPPMILVHAAPYEPIFKKLASAGVDQAELRPRTENWILGGLVHVLDTLLSDPGFRLEEHIRQPILDCAIYGGKQMFEFLFERHQWDDAEMAIPTAVMAGHLDLLEALIKRGFPFASEHDLLLIAARNVKHSSALSQIIDFLLERNPRALCELNSDGQTILFRLIASDRHGTRTDAVRLLLDRGANPLQKNLIRNTPLGEAARNGYQSRNTPLGEAARNGYQHKSFGLMREYLQRRGDWHVIGRIVVQLDKVFKENFDQLIQDISQNRSPVLRD</sequence>
<dbReference type="PROSITE" id="PS50297">
    <property type="entry name" value="ANK_REP_REGION"/>
    <property type="match status" value="1"/>
</dbReference>
<evidence type="ECO:0000313" key="5">
    <source>
        <dbReference type="Proteomes" id="UP001610334"/>
    </source>
</evidence>
<dbReference type="PANTHER" id="PTHR24166:SF48">
    <property type="entry name" value="PROTEIN VAPYRIN"/>
    <property type="match status" value="1"/>
</dbReference>
<dbReference type="Pfam" id="PF12796">
    <property type="entry name" value="Ank_2"/>
    <property type="match status" value="1"/>
</dbReference>
<name>A0ABR4GS56_9EURO</name>
<keyword evidence="2 3" id="KW-0040">ANK repeat</keyword>